<dbReference type="NCBIfam" id="NF002298">
    <property type="entry name" value="PRK01222.1-4"/>
    <property type="match status" value="1"/>
</dbReference>
<evidence type="ECO:0000256" key="4">
    <source>
        <dbReference type="ARBA" id="ARBA00022272"/>
    </source>
</evidence>
<gene>
    <name evidence="9 11" type="primary">trpF</name>
    <name evidence="11" type="ORF">AMOR_29530</name>
</gene>
<evidence type="ECO:0000313" key="11">
    <source>
        <dbReference type="EMBL" id="BDG03957.1"/>
    </source>
</evidence>
<keyword evidence="6 9" id="KW-0822">Tryptophan biosynthesis</keyword>
<evidence type="ECO:0000256" key="2">
    <source>
        <dbReference type="ARBA" id="ARBA00004664"/>
    </source>
</evidence>
<dbReference type="CDD" id="cd00405">
    <property type="entry name" value="PRAI"/>
    <property type="match status" value="1"/>
</dbReference>
<protein>
    <recommendedName>
        <fullName evidence="4 9">N-(5'-phosphoribosyl)anthranilate isomerase</fullName>
        <shortName evidence="9">PRAI</shortName>
        <ecNumber evidence="3 9">5.3.1.24</ecNumber>
    </recommendedName>
</protein>
<dbReference type="EC" id="5.3.1.24" evidence="3 9"/>
<comment type="similarity">
    <text evidence="9">Belongs to the TrpF family.</text>
</comment>
<organism evidence="11 12">
    <name type="scientific">Anaeromyxobacter oryzae</name>
    <dbReference type="NCBI Taxonomy" id="2918170"/>
    <lineage>
        <taxon>Bacteria</taxon>
        <taxon>Pseudomonadati</taxon>
        <taxon>Myxococcota</taxon>
        <taxon>Myxococcia</taxon>
        <taxon>Myxococcales</taxon>
        <taxon>Cystobacterineae</taxon>
        <taxon>Anaeromyxobacteraceae</taxon>
        <taxon>Anaeromyxobacter</taxon>
    </lineage>
</organism>
<dbReference type="InterPro" id="IPR044643">
    <property type="entry name" value="TrpF_fam"/>
</dbReference>
<dbReference type="Pfam" id="PF00697">
    <property type="entry name" value="PRAI"/>
    <property type="match status" value="1"/>
</dbReference>
<dbReference type="PANTHER" id="PTHR42894">
    <property type="entry name" value="N-(5'-PHOSPHORIBOSYL)ANTHRANILATE ISOMERASE"/>
    <property type="match status" value="1"/>
</dbReference>
<dbReference type="Gene3D" id="3.20.20.70">
    <property type="entry name" value="Aldolase class I"/>
    <property type="match status" value="1"/>
</dbReference>
<evidence type="ECO:0000256" key="6">
    <source>
        <dbReference type="ARBA" id="ARBA00022822"/>
    </source>
</evidence>
<evidence type="ECO:0000313" key="12">
    <source>
        <dbReference type="Proteomes" id="UP001162891"/>
    </source>
</evidence>
<dbReference type="SUPFAM" id="SSF51366">
    <property type="entry name" value="Ribulose-phoshate binding barrel"/>
    <property type="match status" value="1"/>
</dbReference>
<dbReference type="InterPro" id="IPR001240">
    <property type="entry name" value="PRAI_dom"/>
</dbReference>
<reference evidence="12" key="1">
    <citation type="journal article" date="2022" name="Int. J. Syst. Evol. Microbiol.">
        <title>Anaeromyxobacter oryzae sp. nov., Anaeromyxobacter diazotrophicus sp. nov. and Anaeromyxobacter paludicola sp. nov., isolated from paddy soils.</title>
        <authorList>
            <person name="Itoh H."/>
            <person name="Xu Z."/>
            <person name="Mise K."/>
            <person name="Masuda Y."/>
            <person name="Ushijima N."/>
            <person name="Hayakawa C."/>
            <person name="Shiratori Y."/>
            <person name="Senoo K."/>
        </authorList>
    </citation>
    <scope>NUCLEOTIDE SEQUENCE [LARGE SCALE GENOMIC DNA]</scope>
    <source>
        <strain evidence="12">Red232</strain>
    </source>
</reference>
<dbReference type="GO" id="GO:0016853">
    <property type="term" value="F:isomerase activity"/>
    <property type="evidence" value="ECO:0007669"/>
    <property type="project" value="UniProtKB-KW"/>
</dbReference>
<evidence type="ECO:0000256" key="3">
    <source>
        <dbReference type="ARBA" id="ARBA00012572"/>
    </source>
</evidence>
<evidence type="ECO:0000256" key="7">
    <source>
        <dbReference type="ARBA" id="ARBA00023141"/>
    </source>
</evidence>
<keyword evidence="12" id="KW-1185">Reference proteome</keyword>
<dbReference type="Proteomes" id="UP001162891">
    <property type="component" value="Chromosome"/>
</dbReference>
<keyword evidence="8 9" id="KW-0413">Isomerase</keyword>
<dbReference type="InterPro" id="IPR011060">
    <property type="entry name" value="RibuloseP-bd_barrel"/>
</dbReference>
<keyword evidence="5 9" id="KW-0028">Amino-acid biosynthesis</keyword>
<evidence type="ECO:0000256" key="9">
    <source>
        <dbReference type="HAMAP-Rule" id="MF_00135"/>
    </source>
</evidence>
<accession>A0ABM7WWR2</accession>
<evidence type="ECO:0000256" key="1">
    <source>
        <dbReference type="ARBA" id="ARBA00001164"/>
    </source>
</evidence>
<evidence type="ECO:0000259" key="10">
    <source>
        <dbReference type="Pfam" id="PF00697"/>
    </source>
</evidence>
<comment type="pathway">
    <text evidence="2 9">Amino-acid biosynthesis; L-tryptophan biosynthesis; L-tryptophan from chorismate: step 3/5.</text>
</comment>
<dbReference type="PANTHER" id="PTHR42894:SF1">
    <property type="entry name" value="N-(5'-PHOSPHORIBOSYL)ANTHRANILATE ISOMERASE"/>
    <property type="match status" value="1"/>
</dbReference>
<evidence type="ECO:0000256" key="5">
    <source>
        <dbReference type="ARBA" id="ARBA00022605"/>
    </source>
</evidence>
<sequence>MAVLIKICGFTRLEDALDAVALGADALGFNFWPRSKRYIAPVAARAIIDRLPPGTRTFGVFVNPTREELLAAIAASGVGTVQLHGDEPPALCQGLPVPVVKAIRVRDAHSLAALASYEVSGFLLDSSTAGYGGSGAAFDWSLAAEAAADLPVWLAGGLTPENVADAIQLVRPLGVDVASGVESSPGVKDYDKMKRFIEAARGAKT</sequence>
<dbReference type="InterPro" id="IPR013785">
    <property type="entry name" value="Aldolase_TIM"/>
</dbReference>
<proteinExistence type="inferred from homology"/>
<dbReference type="HAMAP" id="MF_00135">
    <property type="entry name" value="PRAI"/>
    <property type="match status" value="1"/>
</dbReference>
<name>A0ABM7WWR2_9BACT</name>
<comment type="catalytic activity">
    <reaction evidence="1 9">
        <text>N-(5-phospho-beta-D-ribosyl)anthranilate = 1-(2-carboxyphenylamino)-1-deoxy-D-ribulose 5-phosphate</text>
        <dbReference type="Rhea" id="RHEA:21540"/>
        <dbReference type="ChEBI" id="CHEBI:18277"/>
        <dbReference type="ChEBI" id="CHEBI:58613"/>
        <dbReference type="EC" id="5.3.1.24"/>
    </reaction>
</comment>
<dbReference type="RefSeq" id="WP_248352332.1">
    <property type="nucleotide sequence ID" value="NZ_AP025591.1"/>
</dbReference>
<feature type="domain" description="N-(5'phosphoribosyl) anthranilate isomerase (PRAI)" evidence="10">
    <location>
        <begin position="5"/>
        <end position="198"/>
    </location>
</feature>
<keyword evidence="7 9" id="KW-0057">Aromatic amino acid biosynthesis</keyword>
<dbReference type="EMBL" id="AP025591">
    <property type="protein sequence ID" value="BDG03957.1"/>
    <property type="molecule type" value="Genomic_DNA"/>
</dbReference>
<evidence type="ECO:0000256" key="8">
    <source>
        <dbReference type="ARBA" id="ARBA00023235"/>
    </source>
</evidence>